<reference evidence="1 3" key="1">
    <citation type="journal article" date="2014" name="Nat. Genet.">
        <title>Genome and transcriptome of the porcine whipworm Trichuris suis.</title>
        <authorList>
            <person name="Jex A.R."/>
            <person name="Nejsum P."/>
            <person name="Schwarz E.M."/>
            <person name="Hu L."/>
            <person name="Young N.D."/>
            <person name="Hall R.S."/>
            <person name="Korhonen P.K."/>
            <person name="Liao S."/>
            <person name="Thamsborg S."/>
            <person name="Xia J."/>
            <person name="Xu P."/>
            <person name="Wang S."/>
            <person name="Scheerlinck J.P."/>
            <person name="Hofmann A."/>
            <person name="Sternberg P.W."/>
            <person name="Wang J."/>
            <person name="Gasser R.B."/>
        </authorList>
    </citation>
    <scope>NUCLEOTIDE SEQUENCE [LARGE SCALE GENOMIC DNA]</scope>
    <source>
        <strain evidence="2">DCEP-RM93F</strain>
        <strain evidence="1">DCEP-RM93M</strain>
    </source>
</reference>
<dbReference type="EMBL" id="KL363185">
    <property type="protein sequence ID" value="KFD58136.1"/>
    <property type="molecule type" value="Genomic_DNA"/>
</dbReference>
<dbReference type="Proteomes" id="UP000030758">
    <property type="component" value="Unassembled WGS sequence"/>
</dbReference>
<evidence type="ECO:0000313" key="3">
    <source>
        <dbReference type="Proteomes" id="UP000030764"/>
    </source>
</evidence>
<organism evidence="1 3">
    <name type="scientific">Trichuris suis</name>
    <name type="common">pig whipworm</name>
    <dbReference type="NCBI Taxonomy" id="68888"/>
    <lineage>
        <taxon>Eukaryota</taxon>
        <taxon>Metazoa</taxon>
        <taxon>Ecdysozoa</taxon>
        <taxon>Nematoda</taxon>
        <taxon>Enoplea</taxon>
        <taxon>Dorylaimia</taxon>
        <taxon>Trichinellida</taxon>
        <taxon>Trichuridae</taxon>
        <taxon>Trichuris</taxon>
    </lineage>
</organism>
<dbReference type="EMBL" id="KL367596">
    <property type="protein sequence ID" value="KFD62399.1"/>
    <property type="molecule type" value="Genomic_DNA"/>
</dbReference>
<dbReference type="Proteomes" id="UP000030764">
    <property type="component" value="Unassembled WGS sequence"/>
</dbReference>
<name>A0A085MLP0_9BILA</name>
<accession>A0A085MLP0</accession>
<evidence type="ECO:0000313" key="2">
    <source>
        <dbReference type="EMBL" id="KFD62399.1"/>
    </source>
</evidence>
<proteinExistence type="predicted"/>
<keyword evidence="3" id="KW-1185">Reference proteome</keyword>
<dbReference type="AlphaFoldDB" id="A0A085MLP0"/>
<evidence type="ECO:0000313" key="1">
    <source>
        <dbReference type="EMBL" id="KFD58136.1"/>
    </source>
</evidence>
<sequence length="135" mass="14917">MPTGQVPWGSYTHYQSCHSSELRLRIAACHLDFLCAFTSKIVPEKATKPRKARKSVPHSSKLNVINSFDRAERNMGIVSAVNLCGSTTRSIYLQGDKTLKAVEATVRSPSRPQIMDKVENLTLTGPTGVEIVECR</sequence>
<protein>
    <submittedName>
        <fullName evidence="1">Uncharacterized protein</fullName>
    </submittedName>
</protein>
<gene>
    <name evidence="1" type="ORF">M513_00899</name>
    <name evidence="2" type="ORF">M514_00899</name>
</gene>